<gene>
    <name evidence="2" type="ORF">E5P55_01245</name>
</gene>
<organism evidence="2 3">
    <name type="scientific">Candidatus Pinguicoccus supinus</name>
    <dbReference type="NCBI Taxonomy" id="2529394"/>
    <lineage>
        <taxon>Bacteria</taxon>
        <taxon>Pseudomonadati</taxon>
        <taxon>Verrucomicrobiota</taxon>
        <taxon>Candidatus Pinguicoccus</taxon>
    </lineage>
</organism>
<evidence type="ECO:0000313" key="2">
    <source>
        <dbReference type="EMBL" id="QPJ58564.1"/>
    </source>
</evidence>
<keyword evidence="3" id="KW-1185">Reference proteome</keyword>
<protein>
    <recommendedName>
        <fullName evidence="1">Beta-ketoacyl synthase C-terminal domain-containing protein</fullName>
    </recommendedName>
</protein>
<dbReference type="Proteomes" id="UP000594451">
    <property type="component" value="Chromosome"/>
</dbReference>
<evidence type="ECO:0000259" key="1">
    <source>
        <dbReference type="Pfam" id="PF02801"/>
    </source>
</evidence>
<name>A0A7T0BRN7_9BACT</name>
<dbReference type="KEGG" id="psup:E5P55_01245"/>
<dbReference type="AlphaFoldDB" id="A0A7T0BRN7"/>
<dbReference type="GO" id="GO:0016746">
    <property type="term" value="F:acyltransferase activity"/>
    <property type="evidence" value="ECO:0007669"/>
    <property type="project" value="InterPro"/>
</dbReference>
<dbReference type="InterPro" id="IPR016039">
    <property type="entry name" value="Thiolase-like"/>
</dbReference>
<feature type="domain" description="Beta-ketoacyl synthase C-terminal" evidence="1">
    <location>
        <begin position="12"/>
        <end position="54"/>
    </location>
</feature>
<dbReference type="Pfam" id="PF02801">
    <property type="entry name" value="Ketoacyl-synt_C"/>
    <property type="match status" value="1"/>
</dbReference>
<dbReference type="Gene3D" id="3.40.47.10">
    <property type="match status" value="1"/>
</dbReference>
<sequence length="103" mass="11346">MFSNNNRINFKKREIIISSTKCITGHTLSMSSALEVSLCFLFLKYNFIAGSANITTLDKFGRGLKIIRKSIKANPKVILNNSSGFGGANVCIVLKKYGVNLKN</sequence>
<dbReference type="InterPro" id="IPR014031">
    <property type="entry name" value="Ketoacyl_synth_C"/>
</dbReference>
<dbReference type="SUPFAM" id="SSF53901">
    <property type="entry name" value="Thiolase-like"/>
    <property type="match status" value="1"/>
</dbReference>
<evidence type="ECO:0000313" key="3">
    <source>
        <dbReference type="Proteomes" id="UP000594451"/>
    </source>
</evidence>
<dbReference type="EMBL" id="CP039370">
    <property type="protein sequence ID" value="QPJ58564.1"/>
    <property type="molecule type" value="Genomic_DNA"/>
</dbReference>
<proteinExistence type="predicted"/>
<accession>A0A7T0BRN7</accession>
<reference evidence="2 3" key="1">
    <citation type="journal article" date="2020" name="Sci. Rep.">
        <title>Morphology, ultrastructure, genomics, and phylogeny of Euplotes vanleeuwenhoeki sp. nov. and its ultra-reduced endosymbiont Candidatus Pinguicoccus supinus sp. nov.</title>
        <authorList>
            <person name="Serra V."/>
            <person name="Gammuto L."/>
            <person name="Nitla V."/>
            <person name="Castelli M."/>
            <person name="Lanzoni O."/>
            <person name="Sassera D."/>
            <person name="Bandi C."/>
            <person name="Sandeep B.V."/>
            <person name="Verni F."/>
            <person name="Modeo L."/>
            <person name="Petroni G."/>
        </authorList>
    </citation>
    <scope>NUCLEOTIDE SEQUENCE [LARGE SCALE GENOMIC DNA]</scope>
    <source>
        <strain evidence="2 3">KKR18_Esm</strain>
    </source>
</reference>